<dbReference type="Gene3D" id="3.40.50.300">
    <property type="entry name" value="P-loop containing nucleotide triphosphate hydrolases"/>
    <property type="match status" value="1"/>
</dbReference>
<dbReference type="SUPFAM" id="SSF50447">
    <property type="entry name" value="Translation proteins"/>
    <property type="match status" value="1"/>
</dbReference>
<dbReference type="EMBL" id="JACIFU010000002">
    <property type="protein sequence ID" value="MBB4174561.1"/>
    <property type="molecule type" value="Genomic_DNA"/>
</dbReference>
<name>A0A7W6MAQ1_9RHOB</name>
<dbReference type="AlphaFoldDB" id="A0A7W6MAQ1"/>
<dbReference type="Gene3D" id="2.40.30.10">
    <property type="entry name" value="Translation factors"/>
    <property type="match status" value="1"/>
</dbReference>
<dbReference type="CDD" id="cd15491">
    <property type="entry name" value="selB_III"/>
    <property type="match status" value="1"/>
</dbReference>
<dbReference type="Proteomes" id="UP000565745">
    <property type="component" value="Unassembled WGS sequence"/>
</dbReference>
<dbReference type="Gene3D" id="1.10.10.2770">
    <property type="match status" value="1"/>
</dbReference>
<keyword evidence="3" id="KW-0547">Nucleotide-binding</keyword>
<dbReference type="PROSITE" id="PS51722">
    <property type="entry name" value="G_TR_2"/>
    <property type="match status" value="1"/>
</dbReference>
<dbReference type="NCBIfam" id="TIGR00475">
    <property type="entry name" value="selB"/>
    <property type="match status" value="1"/>
</dbReference>
<dbReference type="Pfam" id="PF25461">
    <property type="entry name" value="Beta-barrel_SelB"/>
    <property type="match status" value="1"/>
</dbReference>
<dbReference type="Gene3D" id="1.10.10.10">
    <property type="entry name" value="Winged helix-like DNA-binding domain superfamily/Winged helix DNA-binding domain"/>
    <property type="match status" value="1"/>
</dbReference>
<dbReference type="RefSeq" id="WP_025056640.1">
    <property type="nucleotide sequence ID" value="NZ_JACIFU010000002.1"/>
</dbReference>
<dbReference type="GO" id="GO:0003746">
    <property type="term" value="F:translation elongation factor activity"/>
    <property type="evidence" value="ECO:0007669"/>
    <property type="project" value="UniProtKB-KW"/>
</dbReference>
<dbReference type="InterPro" id="IPR009001">
    <property type="entry name" value="Transl_elong_EF1A/Init_IF2_C"/>
</dbReference>
<keyword evidence="4" id="KW-0648">Protein biosynthesis</keyword>
<dbReference type="InterPro" id="IPR050055">
    <property type="entry name" value="EF-Tu_GTPase"/>
</dbReference>
<evidence type="ECO:0000256" key="3">
    <source>
        <dbReference type="ARBA" id="ARBA00022741"/>
    </source>
</evidence>
<comment type="subcellular location">
    <subcellularLocation>
        <location evidence="1">Cytoplasm</location>
    </subcellularLocation>
</comment>
<keyword evidence="5" id="KW-0342">GTP-binding</keyword>
<organism evidence="7 8">
    <name type="scientific">Sulfitobacter noctilucicola</name>
    <dbReference type="NCBI Taxonomy" id="1342301"/>
    <lineage>
        <taxon>Bacteria</taxon>
        <taxon>Pseudomonadati</taxon>
        <taxon>Pseudomonadota</taxon>
        <taxon>Alphaproteobacteria</taxon>
        <taxon>Rhodobacterales</taxon>
        <taxon>Roseobacteraceae</taxon>
        <taxon>Sulfitobacter</taxon>
    </lineage>
</organism>
<dbReference type="Pfam" id="PF00009">
    <property type="entry name" value="GTP_EFTU"/>
    <property type="match status" value="1"/>
</dbReference>
<protein>
    <submittedName>
        <fullName evidence="7">Selenocysteine-specific elongation factor</fullName>
    </submittedName>
</protein>
<reference evidence="7 8" key="1">
    <citation type="submission" date="2020-08" db="EMBL/GenBank/DDBJ databases">
        <title>Genomic Encyclopedia of Type Strains, Phase IV (KMG-IV): sequencing the most valuable type-strain genomes for metagenomic binning, comparative biology and taxonomic classification.</title>
        <authorList>
            <person name="Goeker M."/>
        </authorList>
    </citation>
    <scope>NUCLEOTIDE SEQUENCE [LARGE SCALE GENOMIC DNA]</scope>
    <source>
        <strain evidence="7 8">DSM 101015</strain>
    </source>
</reference>
<accession>A0A7W6MAQ1</accession>
<dbReference type="Pfam" id="PF09107">
    <property type="entry name" value="WHD_3rd_SelB"/>
    <property type="match status" value="1"/>
</dbReference>
<comment type="caution">
    <text evidence="7">The sequence shown here is derived from an EMBL/GenBank/DDBJ whole genome shotgun (WGS) entry which is preliminary data.</text>
</comment>
<dbReference type="InterPro" id="IPR057335">
    <property type="entry name" value="Beta-barrel_SelB"/>
</dbReference>
<dbReference type="GO" id="GO:0005737">
    <property type="term" value="C:cytoplasm"/>
    <property type="evidence" value="ECO:0007669"/>
    <property type="project" value="UniProtKB-SubCell"/>
</dbReference>
<keyword evidence="8" id="KW-1185">Reference proteome</keyword>
<evidence type="ECO:0000256" key="2">
    <source>
        <dbReference type="ARBA" id="ARBA00022490"/>
    </source>
</evidence>
<dbReference type="SUPFAM" id="SSF50465">
    <property type="entry name" value="EF-Tu/eEF-1alpha/eIF2-gamma C-terminal domain"/>
    <property type="match status" value="1"/>
</dbReference>
<sequence>MTTRCVVVIGHVDHGKTALVRALTGTETDRLAEEKERGLSITPGFAYCKYDRGIIDLVDAPGHADFVQAMVAGASGASAALLVVSATDGIGVQTQEHLAIAAALGIDCGVVAVTKSDALPAGAEIKVLPDLKQALRGSALEDAPMILCSALRGDGIAKIHDALEALLSLSPAKNGPLHSFLPIDRAFSVEGRGTVVTGTLSGGGLRTSDTLTVLPAGRSVTLRGLQSRAQDRKAVRPGERVAANLRGVSVSEVSRGSVLCAEGQFVPSTCLDVHLALIPGTKIELRHMQDVRLLIGTQSVTAQLRLFGRRMLASGEAGTAQLRLSKPIVGFAGQRAVLRRLSPAQTLAGVDVLDPNAVPAGGGDKARSCILEAALEGPVTSIAAALAAANRGAVSIEDVARLARMHIADVRAALAASYVALDAETLAARIDAEACRTAILKNLSSYHARHPLRSVAPLADISPTDFAPALLNMAYTTLKESGEIRQRANKVGLRRHDPTAFASAEQLARMDDFEMIFRQGGLASPAFESLSKTDEDAEILTLLLDRGQLLSLENIGLKQTVILHCDTVLRSAKTLDGAFPNQGRFTTGAARDALGTSRRVIVPLLEYFDSIGVTQRDGDLRCVSRVNKGLPQDTD</sequence>
<gene>
    <name evidence="7" type="ORF">GGR93_002334</name>
</gene>
<evidence type="ECO:0000313" key="8">
    <source>
        <dbReference type="Proteomes" id="UP000565745"/>
    </source>
</evidence>
<dbReference type="InterPro" id="IPR027417">
    <property type="entry name" value="P-loop_NTPase"/>
</dbReference>
<dbReference type="GO" id="GO:0004020">
    <property type="term" value="F:adenylylsulfate kinase activity"/>
    <property type="evidence" value="ECO:0007669"/>
    <property type="project" value="UniProtKB-EC"/>
</dbReference>
<dbReference type="InterPro" id="IPR004535">
    <property type="entry name" value="Transl_elong_SelB"/>
</dbReference>
<keyword evidence="2" id="KW-0963">Cytoplasm</keyword>
<dbReference type="PANTHER" id="PTHR43721:SF11">
    <property type="entry name" value="SELENOCYSTEINE-SPECIFIC ELONGATION FACTOR"/>
    <property type="match status" value="1"/>
</dbReference>
<dbReference type="InterPro" id="IPR036388">
    <property type="entry name" value="WH-like_DNA-bd_sf"/>
</dbReference>
<dbReference type="SUPFAM" id="SSF46785">
    <property type="entry name" value="Winged helix' DNA-binding domain"/>
    <property type="match status" value="1"/>
</dbReference>
<proteinExistence type="predicted"/>
<dbReference type="GO" id="GO:0005525">
    <property type="term" value="F:GTP binding"/>
    <property type="evidence" value="ECO:0007669"/>
    <property type="project" value="UniProtKB-KW"/>
</dbReference>
<evidence type="ECO:0000256" key="5">
    <source>
        <dbReference type="ARBA" id="ARBA00023134"/>
    </source>
</evidence>
<dbReference type="OrthoDB" id="9803139at2"/>
<dbReference type="PANTHER" id="PTHR43721">
    <property type="entry name" value="ELONGATION FACTOR TU-RELATED"/>
    <property type="match status" value="1"/>
</dbReference>
<dbReference type="SUPFAM" id="SSF52540">
    <property type="entry name" value="P-loop containing nucleoside triphosphate hydrolases"/>
    <property type="match status" value="1"/>
</dbReference>
<keyword evidence="7" id="KW-0251">Elongation factor</keyword>
<evidence type="ECO:0000256" key="1">
    <source>
        <dbReference type="ARBA" id="ARBA00004496"/>
    </source>
</evidence>
<dbReference type="GO" id="GO:0003924">
    <property type="term" value="F:GTPase activity"/>
    <property type="evidence" value="ECO:0007669"/>
    <property type="project" value="InterPro"/>
</dbReference>
<dbReference type="InterPro" id="IPR000795">
    <property type="entry name" value="T_Tr_GTP-bd_dom"/>
</dbReference>
<feature type="domain" description="Tr-type G" evidence="6">
    <location>
        <begin position="1"/>
        <end position="177"/>
    </location>
</feature>
<dbReference type="GO" id="GO:0001514">
    <property type="term" value="P:selenocysteine incorporation"/>
    <property type="evidence" value="ECO:0007669"/>
    <property type="project" value="InterPro"/>
</dbReference>
<evidence type="ECO:0000259" key="6">
    <source>
        <dbReference type="PROSITE" id="PS51722"/>
    </source>
</evidence>
<evidence type="ECO:0000256" key="4">
    <source>
        <dbReference type="ARBA" id="ARBA00022917"/>
    </source>
</evidence>
<dbReference type="InterPro" id="IPR015191">
    <property type="entry name" value="SelB_WHD4"/>
</dbReference>
<dbReference type="InterPro" id="IPR036390">
    <property type="entry name" value="WH_DNA-bd_sf"/>
</dbReference>
<dbReference type="InterPro" id="IPR009000">
    <property type="entry name" value="Transl_B-barrel_sf"/>
</dbReference>
<evidence type="ECO:0000313" key="7">
    <source>
        <dbReference type="EMBL" id="MBB4174561.1"/>
    </source>
</evidence>
<dbReference type="GO" id="GO:0003723">
    <property type="term" value="F:RNA binding"/>
    <property type="evidence" value="ECO:0007669"/>
    <property type="project" value="InterPro"/>
</dbReference>